<comment type="subunit">
    <text evidence="7">Part of the 50S ribosomal subunit; part of the 5S rRNA/L5/L18/L25 subcomplex. Contacts the 5S and 23S rRNAs.</text>
</comment>
<evidence type="ECO:0000256" key="5">
    <source>
        <dbReference type="ARBA" id="ARBA00023274"/>
    </source>
</evidence>
<evidence type="ECO:0000256" key="2">
    <source>
        <dbReference type="ARBA" id="ARBA00022730"/>
    </source>
</evidence>
<dbReference type="Pfam" id="PF00861">
    <property type="entry name" value="Ribosomal_L18p"/>
    <property type="match status" value="1"/>
</dbReference>
<gene>
    <name evidence="7" type="primary">rplR</name>
    <name evidence="8" type="ORF">ENL19_01285</name>
</gene>
<dbReference type="HAMAP" id="MF_01337_B">
    <property type="entry name" value="Ribosomal_uL18_B"/>
    <property type="match status" value="1"/>
</dbReference>
<evidence type="ECO:0000256" key="6">
    <source>
        <dbReference type="ARBA" id="ARBA00035197"/>
    </source>
</evidence>
<keyword evidence="3 7" id="KW-0694">RNA-binding</keyword>
<dbReference type="GO" id="GO:0022625">
    <property type="term" value="C:cytosolic large ribosomal subunit"/>
    <property type="evidence" value="ECO:0007669"/>
    <property type="project" value="TreeGrafter"/>
</dbReference>
<dbReference type="AlphaFoldDB" id="A0A7C5DBS3"/>
<comment type="function">
    <text evidence="7">This is one of the proteins that bind and probably mediate the attachment of the 5S RNA into the large ribosomal subunit, where it forms part of the central protuberance.</text>
</comment>
<dbReference type="NCBIfam" id="TIGR00060">
    <property type="entry name" value="L18_bact"/>
    <property type="match status" value="1"/>
</dbReference>
<evidence type="ECO:0000256" key="1">
    <source>
        <dbReference type="ARBA" id="ARBA00007116"/>
    </source>
</evidence>
<dbReference type="PANTHER" id="PTHR12899:SF3">
    <property type="entry name" value="LARGE RIBOSOMAL SUBUNIT PROTEIN UL18M"/>
    <property type="match status" value="1"/>
</dbReference>
<comment type="similarity">
    <text evidence="1 7">Belongs to the universal ribosomal protein uL18 family.</text>
</comment>
<protein>
    <recommendedName>
        <fullName evidence="6 7">Large ribosomal subunit protein uL18</fullName>
    </recommendedName>
</protein>
<reference evidence="8" key="1">
    <citation type="journal article" date="2020" name="mSystems">
        <title>Genome- and Community-Level Interaction Insights into Carbon Utilization and Element Cycling Functions of Hydrothermarchaeota in Hydrothermal Sediment.</title>
        <authorList>
            <person name="Zhou Z."/>
            <person name="Liu Y."/>
            <person name="Xu W."/>
            <person name="Pan J."/>
            <person name="Luo Z.H."/>
            <person name="Li M."/>
        </authorList>
    </citation>
    <scope>NUCLEOTIDE SEQUENCE [LARGE SCALE GENOMIC DNA]</scope>
    <source>
        <strain evidence="8">HyVt-74</strain>
    </source>
</reference>
<evidence type="ECO:0000256" key="4">
    <source>
        <dbReference type="ARBA" id="ARBA00022980"/>
    </source>
</evidence>
<proteinExistence type="inferred from homology"/>
<evidence type="ECO:0000256" key="7">
    <source>
        <dbReference type="HAMAP-Rule" id="MF_01337"/>
    </source>
</evidence>
<evidence type="ECO:0000313" key="8">
    <source>
        <dbReference type="EMBL" id="HHE04677.1"/>
    </source>
</evidence>
<keyword evidence="4 7" id="KW-0689">Ribosomal protein</keyword>
<dbReference type="GO" id="GO:0006412">
    <property type="term" value="P:translation"/>
    <property type="evidence" value="ECO:0007669"/>
    <property type="project" value="UniProtKB-UniRule"/>
</dbReference>
<dbReference type="EMBL" id="DRTB01000092">
    <property type="protein sequence ID" value="HHE04677.1"/>
    <property type="molecule type" value="Genomic_DNA"/>
</dbReference>
<comment type="caution">
    <text evidence="8">The sequence shown here is derived from an EMBL/GenBank/DDBJ whole genome shotgun (WGS) entry which is preliminary data.</text>
</comment>
<sequence>MNKIERRLRRKRGIRKKIYGTAEKPRITVFKSDRYIYVQAIDDDKGQTLCTSSNLKLKEKKTVEGASKVGEDLGKKLLELKIEKAVFDRNGYVYHGLVKALADGVRKAGIRM</sequence>
<dbReference type="Gene3D" id="3.30.420.100">
    <property type="match status" value="1"/>
</dbReference>
<accession>A0A7C5DBS3</accession>
<dbReference type="SUPFAM" id="SSF53137">
    <property type="entry name" value="Translational machinery components"/>
    <property type="match status" value="1"/>
</dbReference>
<dbReference type="InterPro" id="IPR005484">
    <property type="entry name" value="Ribosomal_uL18_bac/plant/anim"/>
</dbReference>
<dbReference type="InterPro" id="IPR004389">
    <property type="entry name" value="Ribosomal_uL18_bac-type"/>
</dbReference>
<evidence type="ECO:0000256" key="3">
    <source>
        <dbReference type="ARBA" id="ARBA00022884"/>
    </source>
</evidence>
<dbReference type="GO" id="GO:0008097">
    <property type="term" value="F:5S rRNA binding"/>
    <property type="evidence" value="ECO:0007669"/>
    <property type="project" value="TreeGrafter"/>
</dbReference>
<dbReference type="CDD" id="cd00432">
    <property type="entry name" value="Ribosomal_L18_L5e"/>
    <property type="match status" value="1"/>
</dbReference>
<dbReference type="InterPro" id="IPR057268">
    <property type="entry name" value="Ribosomal_L18"/>
</dbReference>
<keyword evidence="2 7" id="KW-0699">rRNA-binding</keyword>
<dbReference type="PANTHER" id="PTHR12899">
    <property type="entry name" value="39S RIBOSOMAL PROTEIN L18, MITOCHONDRIAL"/>
    <property type="match status" value="1"/>
</dbReference>
<dbReference type="GO" id="GO:0003735">
    <property type="term" value="F:structural constituent of ribosome"/>
    <property type="evidence" value="ECO:0007669"/>
    <property type="project" value="InterPro"/>
</dbReference>
<dbReference type="Proteomes" id="UP000886110">
    <property type="component" value="Unassembled WGS sequence"/>
</dbReference>
<keyword evidence="5 7" id="KW-0687">Ribonucleoprotein</keyword>
<organism evidence="8">
    <name type="scientific">candidate division WOR-3 bacterium</name>
    <dbReference type="NCBI Taxonomy" id="2052148"/>
    <lineage>
        <taxon>Bacteria</taxon>
        <taxon>Bacteria division WOR-3</taxon>
    </lineage>
</organism>
<name>A0A7C5DBS3_UNCW3</name>